<evidence type="ECO:0000313" key="2">
    <source>
        <dbReference type="EMBL" id="RLE14107.1"/>
    </source>
</evidence>
<reference evidence="2 3" key="1">
    <citation type="submission" date="2018-06" db="EMBL/GenBank/DDBJ databases">
        <title>Extensive metabolic versatility and redundancy in microbially diverse, dynamic hydrothermal sediments.</title>
        <authorList>
            <person name="Dombrowski N."/>
            <person name="Teske A."/>
            <person name="Baker B.J."/>
        </authorList>
    </citation>
    <scope>NUCLEOTIDE SEQUENCE [LARGE SCALE GENOMIC DNA]</scope>
    <source>
        <strain evidence="2">B3_G15</strain>
    </source>
</reference>
<dbReference type="Gene3D" id="3.40.50.360">
    <property type="match status" value="1"/>
</dbReference>
<dbReference type="Pfam" id="PF00258">
    <property type="entry name" value="Flavodoxin_1"/>
    <property type="match status" value="1"/>
</dbReference>
<protein>
    <recommendedName>
        <fullName evidence="1">Flavodoxin-like domain-containing protein</fullName>
    </recommendedName>
</protein>
<dbReference type="InterPro" id="IPR008254">
    <property type="entry name" value="Flavodoxin/NO_synth"/>
</dbReference>
<sequence>MKAILIYSSKFRKFDKIAEMIFATLQSKGHRVKKIKVEESTRAPSLFPYDLVFVGSPVEGLWGGRFSEKLDGFIKKCTGLQGKKSAVFVYPKAIGTGKAMKQIMRRLEQKGSIVIDFRSIKKESEAKAFAEKLGKK</sequence>
<dbReference type="SUPFAM" id="SSF52218">
    <property type="entry name" value="Flavoproteins"/>
    <property type="match status" value="1"/>
</dbReference>
<comment type="caution">
    <text evidence="2">The sequence shown here is derived from an EMBL/GenBank/DDBJ whole genome shotgun (WGS) entry which is preliminary data.</text>
</comment>
<organism evidence="2 3">
    <name type="scientific">Aerophobetes bacterium</name>
    <dbReference type="NCBI Taxonomy" id="2030807"/>
    <lineage>
        <taxon>Bacteria</taxon>
        <taxon>Candidatus Aerophobota</taxon>
    </lineage>
</organism>
<proteinExistence type="predicted"/>
<dbReference type="EMBL" id="QMQA01000060">
    <property type="protein sequence ID" value="RLE14107.1"/>
    <property type="molecule type" value="Genomic_DNA"/>
</dbReference>
<evidence type="ECO:0000313" key="3">
    <source>
        <dbReference type="Proteomes" id="UP000280417"/>
    </source>
</evidence>
<gene>
    <name evidence="2" type="ORF">DRJ04_03005</name>
</gene>
<feature type="domain" description="Flavodoxin-like" evidence="1">
    <location>
        <begin position="3"/>
        <end position="136"/>
    </location>
</feature>
<dbReference type="AlphaFoldDB" id="A0A662DHW9"/>
<dbReference type="Proteomes" id="UP000280417">
    <property type="component" value="Unassembled WGS sequence"/>
</dbReference>
<dbReference type="PROSITE" id="PS50902">
    <property type="entry name" value="FLAVODOXIN_LIKE"/>
    <property type="match status" value="1"/>
</dbReference>
<dbReference type="GO" id="GO:0010181">
    <property type="term" value="F:FMN binding"/>
    <property type="evidence" value="ECO:0007669"/>
    <property type="project" value="InterPro"/>
</dbReference>
<evidence type="ECO:0000259" key="1">
    <source>
        <dbReference type="PROSITE" id="PS50902"/>
    </source>
</evidence>
<name>A0A662DHW9_UNCAE</name>
<dbReference type="InterPro" id="IPR029039">
    <property type="entry name" value="Flavoprotein-like_sf"/>
</dbReference>
<accession>A0A662DHW9</accession>